<organism evidence="12 13">
    <name type="scientific">Fredinandcohnia quinoae</name>
    <dbReference type="NCBI Taxonomy" id="2918902"/>
    <lineage>
        <taxon>Bacteria</taxon>
        <taxon>Bacillati</taxon>
        <taxon>Bacillota</taxon>
        <taxon>Bacilli</taxon>
        <taxon>Bacillales</taxon>
        <taxon>Bacillaceae</taxon>
        <taxon>Fredinandcohnia</taxon>
    </lineage>
</organism>
<dbReference type="Gene3D" id="3.40.50.300">
    <property type="entry name" value="P-loop containing nucleotide triphosphate hydrolases"/>
    <property type="match status" value="1"/>
</dbReference>
<keyword evidence="3" id="KW-1003">Cell membrane</keyword>
<evidence type="ECO:0000256" key="3">
    <source>
        <dbReference type="ARBA" id="ARBA00022475"/>
    </source>
</evidence>
<dbReference type="Gene3D" id="1.20.1560.10">
    <property type="entry name" value="ABC transporter type 1, transmembrane domain"/>
    <property type="match status" value="1"/>
</dbReference>
<gene>
    <name evidence="12" type="ORF">MJG50_13335</name>
</gene>
<dbReference type="InterPro" id="IPR011527">
    <property type="entry name" value="ABC1_TM_dom"/>
</dbReference>
<dbReference type="FunFam" id="3.40.50.300:FF:000221">
    <property type="entry name" value="Multidrug ABC transporter ATP-binding protein"/>
    <property type="match status" value="1"/>
</dbReference>
<dbReference type="InterPro" id="IPR003439">
    <property type="entry name" value="ABC_transporter-like_ATP-bd"/>
</dbReference>
<dbReference type="Pfam" id="PF00664">
    <property type="entry name" value="ABC_membrane"/>
    <property type="match status" value="1"/>
</dbReference>
<keyword evidence="7 9" id="KW-1133">Transmembrane helix</keyword>
<evidence type="ECO:0000256" key="9">
    <source>
        <dbReference type="SAM" id="Phobius"/>
    </source>
</evidence>
<feature type="transmembrane region" description="Helical" evidence="9">
    <location>
        <begin position="133"/>
        <end position="151"/>
    </location>
</feature>
<evidence type="ECO:0000313" key="13">
    <source>
        <dbReference type="Proteomes" id="UP001431131"/>
    </source>
</evidence>
<evidence type="ECO:0000256" key="6">
    <source>
        <dbReference type="ARBA" id="ARBA00022840"/>
    </source>
</evidence>
<dbReference type="InterPro" id="IPR003593">
    <property type="entry name" value="AAA+_ATPase"/>
</dbReference>
<dbReference type="InterPro" id="IPR036640">
    <property type="entry name" value="ABC1_TM_sf"/>
</dbReference>
<evidence type="ECO:0000256" key="2">
    <source>
        <dbReference type="ARBA" id="ARBA00022448"/>
    </source>
</evidence>
<keyword evidence="2" id="KW-0813">Transport</keyword>
<evidence type="ECO:0000259" key="10">
    <source>
        <dbReference type="PROSITE" id="PS50893"/>
    </source>
</evidence>
<dbReference type="GO" id="GO:0005886">
    <property type="term" value="C:plasma membrane"/>
    <property type="evidence" value="ECO:0007669"/>
    <property type="project" value="UniProtKB-SubCell"/>
</dbReference>
<dbReference type="SUPFAM" id="SSF52540">
    <property type="entry name" value="P-loop containing nucleoside triphosphate hydrolases"/>
    <property type="match status" value="1"/>
</dbReference>
<keyword evidence="6 12" id="KW-0067">ATP-binding</keyword>
<feature type="transmembrane region" description="Helical" evidence="9">
    <location>
        <begin position="157"/>
        <end position="175"/>
    </location>
</feature>
<proteinExistence type="predicted"/>
<dbReference type="InterPro" id="IPR039421">
    <property type="entry name" value="Type_1_exporter"/>
</dbReference>
<keyword evidence="8 9" id="KW-0472">Membrane</keyword>
<evidence type="ECO:0000256" key="8">
    <source>
        <dbReference type="ARBA" id="ARBA00023136"/>
    </source>
</evidence>
<reference evidence="12" key="1">
    <citation type="submission" date="2022-02" db="EMBL/GenBank/DDBJ databases">
        <title>Fredinandcohnia quinoae sp. nov. isolated from Chenopodium quinoa seeds.</title>
        <authorList>
            <person name="Saati-Santamaria Z."/>
            <person name="Flores-Felix J.D."/>
            <person name="Igual J.M."/>
            <person name="Velazquez E."/>
            <person name="Garcia-Fraile P."/>
            <person name="Martinez-Molina E."/>
        </authorList>
    </citation>
    <scope>NUCLEOTIDE SEQUENCE</scope>
    <source>
        <strain evidence="12">SECRCQ15</strain>
    </source>
</reference>
<feature type="domain" description="ABC transmembrane type-1" evidence="11">
    <location>
        <begin position="16"/>
        <end position="298"/>
    </location>
</feature>
<dbReference type="GO" id="GO:0016887">
    <property type="term" value="F:ATP hydrolysis activity"/>
    <property type="evidence" value="ECO:0007669"/>
    <property type="project" value="InterPro"/>
</dbReference>
<evidence type="ECO:0000256" key="1">
    <source>
        <dbReference type="ARBA" id="ARBA00004651"/>
    </source>
</evidence>
<dbReference type="PROSITE" id="PS50929">
    <property type="entry name" value="ABC_TM1F"/>
    <property type="match status" value="1"/>
</dbReference>
<dbReference type="PROSITE" id="PS50893">
    <property type="entry name" value="ABC_TRANSPORTER_2"/>
    <property type="match status" value="1"/>
</dbReference>
<accession>A0AAW5E8H1</accession>
<evidence type="ECO:0000259" key="11">
    <source>
        <dbReference type="PROSITE" id="PS50929"/>
    </source>
</evidence>
<dbReference type="PANTHER" id="PTHR43394:SF1">
    <property type="entry name" value="ATP-BINDING CASSETTE SUB-FAMILY B MEMBER 10, MITOCHONDRIAL"/>
    <property type="match status" value="1"/>
</dbReference>
<dbReference type="CDD" id="cd18548">
    <property type="entry name" value="ABC_6TM_Tm287_like"/>
    <property type="match status" value="1"/>
</dbReference>
<dbReference type="Proteomes" id="UP001431131">
    <property type="component" value="Unassembled WGS sequence"/>
</dbReference>
<keyword evidence="4 9" id="KW-0812">Transmembrane</keyword>
<dbReference type="RefSeq" id="WP_240256233.1">
    <property type="nucleotide sequence ID" value="NZ_JAKTTI010000021.1"/>
</dbReference>
<keyword evidence="5" id="KW-0547">Nucleotide-binding</keyword>
<feature type="transmembrane region" description="Helical" evidence="9">
    <location>
        <begin position="278"/>
        <end position="296"/>
    </location>
</feature>
<sequence length="580" mass="64147">MLKVLSFLKPYRLPIVVALILTLVELAVELLQPILIAKVIDDGILQKDLSVVLKWGGFMVGISLLAFLSGIINSFFAAHSSQSFGYDVRKALFVKVQSFSFNNLQKFETATLITRMTNDVTQLQNTVFMSLRIMLRAPLLIIGGVIMALLVNFRLALLLVITIPLLVGFLIFVMTRARKLFQTVQDKLDHVNGVMRENLSNMKLIKAFVRGKHEMNRFDDANKELRNRTITTLRLIETSMPVLLIVMNASILAILWFGSADVNTGDAKVGEVVAIINYATRITGALSVFTWIIMHFSRARASAGRVTEVLDTEVDLVELPEKEQSFAMQSGRIDFKDVRFNYEGSSSHVLDNLSFSIKAGTTVVILGATGSGKSTLFQLIPRLYDVSGGSIIIDGHDVKNVGLDDLRKQIGFVPQEALLFTGTIKENIAWGKEDSTMGEIIEAAKSAQIHHTIEKLPLKYETVIGQKGVNLSGGQKQRISIARALVRNPKILLLDDSTSALDLKTEAQLLQSLKKYTCTTLIITQKIYTAMAADSILLLEDGGLIAEGNHQELLKTSPFYQKVFKTQFGEGKLNHASTSN</sequence>
<dbReference type="AlphaFoldDB" id="A0AAW5E8H1"/>
<dbReference type="EMBL" id="JAKTTI010000021">
    <property type="protein sequence ID" value="MCH1626316.1"/>
    <property type="molecule type" value="Genomic_DNA"/>
</dbReference>
<feature type="transmembrane region" description="Helical" evidence="9">
    <location>
        <begin position="55"/>
        <end position="76"/>
    </location>
</feature>
<dbReference type="PROSITE" id="PS00211">
    <property type="entry name" value="ABC_TRANSPORTER_1"/>
    <property type="match status" value="1"/>
</dbReference>
<protein>
    <submittedName>
        <fullName evidence="12">ABC transporter ATP-binding protein/permease</fullName>
    </submittedName>
</protein>
<comment type="subcellular location">
    <subcellularLocation>
        <location evidence="1">Cell membrane</location>
        <topology evidence="1">Multi-pass membrane protein</topology>
    </subcellularLocation>
</comment>
<dbReference type="InterPro" id="IPR017871">
    <property type="entry name" value="ABC_transporter-like_CS"/>
</dbReference>
<evidence type="ECO:0000256" key="5">
    <source>
        <dbReference type="ARBA" id="ARBA00022741"/>
    </source>
</evidence>
<keyword evidence="13" id="KW-1185">Reference proteome</keyword>
<evidence type="ECO:0000313" key="12">
    <source>
        <dbReference type="EMBL" id="MCH1626316.1"/>
    </source>
</evidence>
<feature type="transmembrane region" description="Helical" evidence="9">
    <location>
        <begin position="12"/>
        <end position="35"/>
    </location>
</feature>
<dbReference type="PANTHER" id="PTHR43394">
    <property type="entry name" value="ATP-DEPENDENT PERMEASE MDL1, MITOCHONDRIAL"/>
    <property type="match status" value="1"/>
</dbReference>
<feature type="domain" description="ABC transporter" evidence="10">
    <location>
        <begin position="333"/>
        <end position="566"/>
    </location>
</feature>
<dbReference type="SUPFAM" id="SSF90123">
    <property type="entry name" value="ABC transporter transmembrane region"/>
    <property type="match status" value="1"/>
</dbReference>
<dbReference type="GO" id="GO:0005524">
    <property type="term" value="F:ATP binding"/>
    <property type="evidence" value="ECO:0007669"/>
    <property type="project" value="UniProtKB-KW"/>
</dbReference>
<dbReference type="GO" id="GO:0015421">
    <property type="term" value="F:ABC-type oligopeptide transporter activity"/>
    <property type="evidence" value="ECO:0007669"/>
    <property type="project" value="TreeGrafter"/>
</dbReference>
<dbReference type="SMART" id="SM00382">
    <property type="entry name" value="AAA"/>
    <property type="match status" value="1"/>
</dbReference>
<feature type="transmembrane region" description="Helical" evidence="9">
    <location>
        <begin position="235"/>
        <end position="258"/>
    </location>
</feature>
<dbReference type="Pfam" id="PF00005">
    <property type="entry name" value="ABC_tran"/>
    <property type="match status" value="1"/>
</dbReference>
<comment type="caution">
    <text evidence="12">The sequence shown here is derived from an EMBL/GenBank/DDBJ whole genome shotgun (WGS) entry which is preliminary data.</text>
</comment>
<name>A0AAW5E8H1_9BACI</name>
<evidence type="ECO:0000256" key="4">
    <source>
        <dbReference type="ARBA" id="ARBA00022692"/>
    </source>
</evidence>
<dbReference type="InterPro" id="IPR027417">
    <property type="entry name" value="P-loop_NTPase"/>
</dbReference>
<evidence type="ECO:0000256" key="7">
    <source>
        <dbReference type="ARBA" id="ARBA00022989"/>
    </source>
</evidence>